<organism evidence="1 2">
    <name type="scientific">Panagrolaimus sp. ES5</name>
    <dbReference type="NCBI Taxonomy" id="591445"/>
    <lineage>
        <taxon>Eukaryota</taxon>
        <taxon>Metazoa</taxon>
        <taxon>Ecdysozoa</taxon>
        <taxon>Nematoda</taxon>
        <taxon>Chromadorea</taxon>
        <taxon>Rhabditida</taxon>
        <taxon>Tylenchina</taxon>
        <taxon>Panagrolaimomorpha</taxon>
        <taxon>Panagrolaimoidea</taxon>
        <taxon>Panagrolaimidae</taxon>
        <taxon>Panagrolaimus</taxon>
    </lineage>
</organism>
<sequence>MNPFDSKIVDFESFEDAKYHTAESLPSQPRKLKHPKRVRTEEQKLARAARERFRYQNLSIEKKKEKNQRSSNAWKEKKEMIDKLLATPARECTPEMLEILKKHMIEQYRRNERGKNRYANMSPEERRRYNSKRSQYNNKKKECLKESFEDAKYHTAESQPSKPRKLKHQKRVRTEEQKLARAARERFRYQNLSIEKKKEKNQRSSNAWKEKKEMIDKLLATPARECTPEMLEILKNHMIEQHRQNERSKNRYANMSPEERRRYNSKRSQYNNNKKKECLKVEEED</sequence>
<accession>A0AC34FKM3</accession>
<protein>
    <submittedName>
        <fullName evidence="2">Uncharacterized protein</fullName>
    </submittedName>
</protein>
<dbReference type="Proteomes" id="UP000887579">
    <property type="component" value="Unplaced"/>
</dbReference>
<name>A0AC34FKM3_9BILA</name>
<reference evidence="2" key="1">
    <citation type="submission" date="2022-11" db="UniProtKB">
        <authorList>
            <consortium name="WormBaseParasite"/>
        </authorList>
    </citation>
    <scope>IDENTIFICATION</scope>
</reference>
<proteinExistence type="predicted"/>
<evidence type="ECO:0000313" key="2">
    <source>
        <dbReference type="WBParaSite" id="ES5_v2.g17897.t1"/>
    </source>
</evidence>
<dbReference type="WBParaSite" id="ES5_v2.g17897.t1">
    <property type="protein sequence ID" value="ES5_v2.g17897.t1"/>
    <property type="gene ID" value="ES5_v2.g17897"/>
</dbReference>
<evidence type="ECO:0000313" key="1">
    <source>
        <dbReference type="Proteomes" id="UP000887579"/>
    </source>
</evidence>